<dbReference type="EMBL" id="CP002467">
    <property type="protein sequence ID" value="ADV84751.1"/>
    <property type="molecule type" value="Genomic_DNA"/>
</dbReference>
<dbReference type="eggNOG" id="COG0456">
    <property type="taxonomic scope" value="Bacteria"/>
</dbReference>
<dbReference type="PROSITE" id="PS51186">
    <property type="entry name" value="GNAT"/>
    <property type="match status" value="1"/>
</dbReference>
<keyword evidence="5" id="KW-1185">Reference proteome</keyword>
<dbReference type="Proteomes" id="UP000006844">
    <property type="component" value="Chromosome"/>
</dbReference>
<feature type="domain" description="N-acetyltransferase" evidence="3">
    <location>
        <begin position="26"/>
        <end position="175"/>
    </location>
</feature>
<accession>E8V3R4</accession>
<evidence type="ECO:0000256" key="1">
    <source>
        <dbReference type="ARBA" id="ARBA00022679"/>
    </source>
</evidence>
<gene>
    <name evidence="4" type="ordered locus">AciPR4_4002</name>
</gene>
<keyword evidence="2" id="KW-0012">Acyltransferase</keyword>
<protein>
    <submittedName>
        <fullName evidence="4">GCN5-related N-acetyltransferase</fullName>
    </submittedName>
</protein>
<dbReference type="InterPro" id="IPR016181">
    <property type="entry name" value="Acyl_CoA_acyltransferase"/>
</dbReference>
<dbReference type="SUPFAM" id="SSF55729">
    <property type="entry name" value="Acyl-CoA N-acyltransferases (Nat)"/>
    <property type="match status" value="1"/>
</dbReference>
<dbReference type="STRING" id="401053.AciPR4_4002"/>
<dbReference type="KEGG" id="tsa:AciPR4_4002"/>
<sequence length="175" mass="19133">MTTLKFHLRACSVVDSDLLSLVGSGTLIETFAGILDGSDLLAHCQKNNSPAAFTKYLSAPTTRAFFAEAEPGDAPVGYILLCEPDLPVDLLPADYELRRIYLFHRFHGTGIGRALMNQAVEATREMGRRRLLLGVNCVNFAAISFYEKAGFKKVGERQFIVGATACKDDIMALTL</sequence>
<evidence type="ECO:0000259" key="3">
    <source>
        <dbReference type="PROSITE" id="PS51186"/>
    </source>
</evidence>
<organism evidence="4 5">
    <name type="scientific">Terriglobus saanensis (strain ATCC BAA-1853 / DSM 23119 / SP1PR4)</name>
    <dbReference type="NCBI Taxonomy" id="401053"/>
    <lineage>
        <taxon>Bacteria</taxon>
        <taxon>Pseudomonadati</taxon>
        <taxon>Acidobacteriota</taxon>
        <taxon>Terriglobia</taxon>
        <taxon>Terriglobales</taxon>
        <taxon>Acidobacteriaceae</taxon>
        <taxon>Terriglobus</taxon>
    </lineage>
</organism>
<evidence type="ECO:0000313" key="5">
    <source>
        <dbReference type="Proteomes" id="UP000006844"/>
    </source>
</evidence>
<evidence type="ECO:0000313" key="4">
    <source>
        <dbReference type="EMBL" id="ADV84751.1"/>
    </source>
</evidence>
<dbReference type="InterPro" id="IPR050832">
    <property type="entry name" value="Bact_Acetyltransf"/>
</dbReference>
<dbReference type="AlphaFoldDB" id="E8V3R4"/>
<dbReference type="GO" id="GO:0016747">
    <property type="term" value="F:acyltransferase activity, transferring groups other than amino-acyl groups"/>
    <property type="evidence" value="ECO:0007669"/>
    <property type="project" value="InterPro"/>
</dbReference>
<dbReference type="CDD" id="cd04301">
    <property type="entry name" value="NAT_SF"/>
    <property type="match status" value="1"/>
</dbReference>
<evidence type="ECO:0000256" key="2">
    <source>
        <dbReference type="ARBA" id="ARBA00023315"/>
    </source>
</evidence>
<dbReference type="HOGENOM" id="CLU_013985_18_0_0"/>
<dbReference type="Gene3D" id="3.40.630.30">
    <property type="match status" value="1"/>
</dbReference>
<dbReference type="Pfam" id="PF00583">
    <property type="entry name" value="Acetyltransf_1"/>
    <property type="match status" value="1"/>
</dbReference>
<reference evidence="4 5" key="1">
    <citation type="journal article" date="2012" name="Stand. Genomic Sci.">
        <title>Complete genome sequence of Terriglobus saanensis type strain SP1PR4(T), an Acidobacteria from tundra soil.</title>
        <authorList>
            <person name="Rawat S.R."/>
            <person name="Mannisto M.K."/>
            <person name="Starovoytov V."/>
            <person name="Goodwin L."/>
            <person name="Nolan M."/>
            <person name="Hauser L."/>
            <person name="Land M."/>
            <person name="Davenport K.W."/>
            <person name="Woyke T."/>
            <person name="Haggblom M.M."/>
        </authorList>
    </citation>
    <scope>NUCLEOTIDE SEQUENCE</scope>
    <source>
        <strain evidence="5">ATCC BAA-1853 / DSM 23119 / SP1PR4</strain>
    </source>
</reference>
<dbReference type="PANTHER" id="PTHR43877">
    <property type="entry name" value="AMINOALKYLPHOSPHONATE N-ACETYLTRANSFERASE-RELATED-RELATED"/>
    <property type="match status" value="1"/>
</dbReference>
<proteinExistence type="predicted"/>
<dbReference type="InterPro" id="IPR000182">
    <property type="entry name" value="GNAT_dom"/>
</dbReference>
<keyword evidence="1 4" id="KW-0808">Transferase</keyword>
<dbReference type="OrthoDB" id="7205533at2"/>
<name>E8V3R4_TERSS</name>
<dbReference type="RefSeq" id="WP_013570481.1">
    <property type="nucleotide sequence ID" value="NC_014963.1"/>
</dbReference>